<accession>A0A7J6VVS9</accession>
<dbReference type="AlphaFoldDB" id="A0A7J6VVS9"/>
<dbReference type="EMBL" id="JABWDY010026407">
    <property type="protein sequence ID" value="KAF5188698.1"/>
    <property type="molecule type" value="Genomic_DNA"/>
</dbReference>
<proteinExistence type="predicted"/>
<organism evidence="1 2">
    <name type="scientific">Thalictrum thalictroides</name>
    <name type="common">Rue-anemone</name>
    <name type="synonym">Anemone thalictroides</name>
    <dbReference type="NCBI Taxonomy" id="46969"/>
    <lineage>
        <taxon>Eukaryota</taxon>
        <taxon>Viridiplantae</taxon>
        <taxon>Streptophyta</taxon>
        <taxon>Embryophyta</taxon>
        <taxon>Tracheophyta</taxon>
        <taxon>Spermatophyta</taxon>
        <taxon>Magnoliopsida</taxon>
        <taxon>Ranunculales</taxon>
        <taxon>Ranunculaceae</taxon>
        <taxon>Thalictroideae</taxon>
        <taxon>Thalictrum</taxon>
    </lineage>
</organism>
<sequence>MEWARQSIHSNLCLDGPAGFSLVELDELEFHEELLERENCSGNCNGDRVLKGSRNMKGVRRAPSSFACAETGFLGLMTKFKSKFKMVDD</sequence>
<evidence type="ECO:0000313" key="2">
    <source>
        <dbReference type="Proteomes" id="UP000554482"/>
    </source>
</evidence>
<gene>
    <name evidence="1" type="ORF">FRX31_021715</name>
</gene>
<feature type="non-terminal residue" evidence="1">
    <location>
        <position position="89"/>
    </location>
</feature>
<protein>
    <submittedName>
        <fullName evidence="1">Uncharacterized protein</fullName>
    </submittedName>
</protein>
<comment type="caution">
    <text evidence="1">The sequence shown here is derived from an EMBL/GenBank/DDBJ whole genome shotgun (WGS) entry which is preliminary data.</text>
</comment>
<name>A0A7J6VVS9_THATH</name>
<dbReference type="Proteomes" id="UP000554482">
    <property type="component" value="Unassembled WGS sequence"/>
</dbReference>
<reference evidence="1 2" key="1">
    <citation type="submission" date="2020-06" db="EMBL/GenBank/DDBJ databases">
        <title>Transcriptomic and genomic resources for Thalictrum thalictroides and T. hernandezii: Facilitating candidate gene discovery in an emerging model plant lineage.</title>
        <authorList>
            <person name="Arias T."/>
            <person name="Riano-Pachon D.M."/>
            <person name="Di Stilio V.S."/>
        </authorList>
    </citation>
    <scope>NUCLEOTIDE SEQUENCE [LARGE SCALE GENOMIC DNA]</scope>
    <source>
        <strain evidence="2">cv. WT478/WT964</strain>
        <tissue evidence="1">Leaves</tissue>
    </source>
</reference>
<evidence type="ECO:0000313" key="1">
    <source>
        <dbReference type="EMBL" id="KAF5188698.1"/>
    </source>
</evidence>
<keyword evidence="2" id="KW-1185">Reference proteome</keyword>